<dbReference type="InterPro" id="IPR005625">
    <property type="entry name" value="PepSY-ass_TM"/>
</dbReference>
<feature type="transmembrane region" description="Helical" evidence="2">
    <location>
        <begin position="383"/>
        <end position="404"/>
    </location>
</feature>
<keyword evidence="2" id="KW-0472">Membrane</keyword>
<dbReference type="AlphaFoldDB" id="A0A933RSZ4"/>
<evidence type="ECO:0000313" key="3">
    <source>
        <dbReference type="EMBL" id="MBI5128021.1"/>
    </source>
</evidence>
<evidence type="ECO:0000256" key="1">
    <source>
        <dbReference type="SAM" id="MobiDB-lite"/>
    </source>
</evidence>
<evidence type="ECO:0000313" key="4">
    <source>
        <dbReference type="Proteomes" id="UP000782519"/>
    </source>
</evidence>
<accession>A0A933RSZ4</accession>
<comment type="caution">
    <text evidence="3">The sequence shown here is derived from an EMBL/GenBank/DDBJ whole genome shotgun (WGS) entry which is preliminary data.</text>
</comment>
<dbReference type="PANTHER" id="PTHR34219:SF5">
    <property type="entry name" value="BLR4505 PROTEIN"/>
    <property type="match status" value="1"/>
</dbReference>
<proteinExistence type="predicted"/>
<evidence type="ECO:0000256" key="2">
    <source>
        <dbReference type="SAM" id="Phobius"/>
    </source>
</evidence>
<keyword evidence="2" id="KW-0812">Transmembrane</keyword>
<feature type="transmembrane region" description="Helical" evidence="2">
    <location>
        <begin position="229"/>
        <end position="251"/>
    </location>
</feature>
<sequence length="439" mass="49068">MRAMFGRLHRWAGLLTAAFLFFSGVTGAIISWDHEIDETLNAKFYDVTSPGPAIPSVELVKQIEQRDPRARVIFFPMTPEPGHSLAFFVQPRIDPATGKRYTLDYNQIFLDPNTGAELGRRYWGAVWPVTSENFVSFLYKLHYTMHVPEFWGSDRWGARLLGIIAIIWTIDCFVGFYLTLPARRLLRAGQAPAVKRELGKGFWARWAPAWKIKTSGSAYRINFDIHRAFSLWTWAVLFVVAFTAFSLNLYFEVFSPLMKTVSNYTPTPFEQRPYRSLDDPIEPKMNFAQIAERAAADGKARGFTAPVGSLFYGPAHGVYAAAFFKPGDDHGAAGVGPAQLYYDSEDGRPLGERLPWVGTAADVFVQMQFPLHSGRILGLPGRILISAMGLVVAALSVTGVVIWARKRRARLASRRGAASAASRPDKSRWVVPGEAERAR</sequence>
<dbReference type="EMBL" id="JACRJB010000004">
    <property type="protein sequence ID" value="MBI5128021.1"/>
    <property type="molecule type" value="Genomic_DNA"/>
</dbReference>
<protein>
    <submittedName>
        <fullName evidence="3">PepSY domain-containing protein</fullName>
    </submittedName>
</protein>
<feature type="compositionally biased region" description="Basic and acidic residues" evidence="1">
    <location>
        <begin position="423"/>
        <end position="439"/>
    </location>
</feature>
<feature type="region of interest" description="Disordered" evidence="1">
    <location>
        <begin position="414"/>
        <end position="439"/>
    </location>
</feature>
<feature type="transmembrane region" description="Helical" evidence="2">
    <location>
        <begin position="160"/>
        <end position="180"/>
    </location>
</feature>
<keyword evidence="2" id="KW-1133">Transmembrane helix</keyword>
<reference evidence="3" key="1">
    <citation type="submission" date="2020-07" db="EMBL/GenBank/DDBJ databases">
        <title>Huge and variable diversity of episymbiotic CPR bacteria and DPANN archaea in groundwater ecosystems.</title>
        <authorList>
            <person name="He C.Y."/>
            <person name="Keren R."/>
            <person name="Whittaker M."/>
            <person name="Farag I.F."/>
            <person name="Doudna J."/>
            <person name="Cate J.H.D."/>
            <person name="Banfield J.F."/>
        </authorList>
    </citation>
    <scope>NUCLEOTIDE SEQUENCE</scope>
    <source>
        <strain evidence="3">NC_groundwater_1818_Pr3_B-0.1um_66_35</strain>
    </source>
</reference>
<dbReference type="PANTHER" id="PTHR34219">
    <property type="entry name" value="IRON-REGULATED INNER MEMBRANE PROTEIN-RELATED"/>
    <property type="match status" value="1"/>
</dbReference>
<dbReference type="Proteomes" id="UP000782519">
    <property type="component" value="Unassembled WGS sequence"/>
</dbReference>
<dbReference type="Pfam" id="PF03929">
    <property type="entry name" value="PepSY_TM"/>
    <property type="match status" value="1"/>
</dbReference>
<name>A0A933RSZ4_RHOPL</name>
<gene>
    <name evidence="3" type="ORF">HZA66_01140</name>
</gene>
<organism evidence="3 4">
    <name type="scientific">Rhodopseudomonas palustris</name>
    <dbReference type="NCBI Taxonomy" id="1076"/>
    <lineage>
        <taxon>Bacteria</taxon>
        <taxon>Pseudomonadati</taxon>
        <taxon>Pseudomonadota</taxon>
        <taxon>Alphaproteobacteria</taxon>
        <taxon>Hyphomicrobiales</taxon>
        <taxon>Nitrobacteraceae</taxon>
        <taxon>Rhodopseudomonas</taxon>
    </lineage>
</organism>